<comment type="caution">
    <text evidence="1">The sequence shown here is derived from an EMBL/GenBank/DDBJ whole genome shotgun (WGS) entry which is preliminary data.</text>
</comment>
<reference evidence="1" key="1">
    <citation type="submission" date="2023-01" db="EMBL/GenBank/DDBJ databases">
        <title>Genome assembly of the deep-sea coral Lophelia pertusa.</title>
        <authorList>
            <person name="Herrera S."/>
            <person name="Cordes E."/>
        </authorList>
    </citation>
    <scope>NUCLEOTIDE SEQUENCE</scope>
    <source>
        <strain evidence="1">USNM1676648</strain>
        <tissue evidence="1">Polyp</tissue>
    </source>
</reference>
<dbReference type="EMBL" id="MU828064">
    <property type="protein sequence ID" value="KAJ7310738.1"/>
    <property type="molecule type" value="Genomic_DNA"/>
</dbReference>
<name>A0A9X0CDM8_9CNID</name>
<dbReference type="AlphaFoldDB" id="A0A9X0CDM8"/>
<keyword evidence="2" id="KW-1185">Reference proteome</keyword>
<evidence type="ECO:0000313" key="2">
    <source>
        <dbReference type="Proteomes" id="UP001163046"/>
    </source>
</evidence>
<protein>
    <submittedName>
        <fullName evidence="1">Uncharacterized protein</fullName>
    </submittedName>
</protein>
<feature type="non-terminal residue" evidence="1">
    <location>
        <position position="1"/>
    </location>
</feature>
<organism evidence="1 2">
    <name type="scientific">Desmophyllum pertusum</name>
    <dbReference type="NCBI Taxonomy" id="174260"/>
    <lineage>
        <taxon>Eukaryota</taxon>
        <taxon>Metazoa</taxon>
        <taxon>Cnidaria</taxon>
        <taxon>Anthozoa</taxon>
        <taxon>Hexacorallia</taxon>
        <taxon>Scleractinia</taxon>
        <taxon>Caryophylliina</taxon>
        <taxon>Caryophylliidae</taxon>
        <taxon>Desmophyllum</taxon>
    </lineage>
</organism>
<accession>A0A9X0CDM8</accession>
<dbReference type="Proteomes" id="UP001163046">
    <property type="component" value="Unassembled WGS sequence"/>
</dbReference>
<sequence>PKERLAVGAYMAFCGFLYSMGRVEHRTGYAVACAAGDLPAIVLPSRDRLTDNKRVGHGFKKWQNPTLKG</sequence>
<gene>
    <name evidence="1" type="ORF">OS493_040092</name>
</gene>
<evidence type="ECO:0000313" key="1">
    <source>
        <dbReference type="EMBL" id="KAJ7310738.1"/>
    </source>
</evidence>
<proteinExistence type="predicted"/>